<dbReference type="SMART" id="SM00849">
    <property type="entry name" value="Lactamase_B"/>
    <property type="match status" value="1"/>
</dbReference>
<accession>A0A318IVJ5</accession>
<dbReference type="PANTHER" id="PTHR42978:SF6">
    <property type="entry name" value="QUORUM-QUENCHING LACTONASE YTNP-RELATED"/>
    <property type="match status" value="1"/>
</dbReference>
<proteinExistence type="inferred from homology"/>
<keyword evidence="8" id="KW-1185">Reference proteome</keyword>
<evidence type="ECO:0000256" key="3">
    <source>
        <dbReference type="ARBA" id="ARBA00022801"/>
    </source>
</evidence>
<dbReference type="Gene3D" id="3.60.15.10">
    <property type="entry name" value="Ribonuclease Z/Hydroxyacylglutathione hydrolase-like"/>
    <property type="match status" value="1"/>
</dbReference>
<dbReference type="SUPFAM" id="SSF56281">
    <property type="entry name" value="Metallo-hydrolase/oxidoreductase"/>
    <property type="match status" value="1"/>
</dbReference>
<feature type="chain" id="PRO_5016416446" evidence="5">
    <location>
        <begin position="36"/>
        <end position="343"/>
    </location>
</feature>
<keyword evidence="5" id="KW-0732">Signal</keyword>
<sequence length="343" mass="36329">MNNNFKTQITHFAKTVSTLAASVALAASISSGVQAQSSAKATPAVPMAKFQAPGFYRMMLGSFEITVLSDGTATRHVDEIMSKPEAVRAAYAHHHEELPVELSINTFLINTGKQLLLVDTGAGELFGDAGDGKGSSNRLVANLRAAGYQPEQIDAVLLTHIHGDHSGGLSIGGKRVFPNADVYVDKNDASYWLSQANANAAPAARQLTFTQSRATVNPYADAGRLKTFSGAQELFAGVSSIPSYGHTPGHTAYLISSQGKQLLLWGDVIHAGAAQFKDPGITIAYDFDAVAAVTSRQYLLQLAADKGYLVGSAHISFPGLGHIGRSSAGYEWLTAPYQIKGTY</sequence>
<protein>
    <submittedName>
        <fullName evidence="7">Glyoxylase-like metal-dependent hydrolase (Beta-lactamase superfamily II)</fullName>
    </submittedName>
</protein>
<evidence type="ECO:0000256" key="2">
    <source>
        <dbReference type="ARBA" id="ARBA00022723"/>
    </source>
</evidence>
<dbReference type="InterPro" id="IPR001279">
    <property type="entry name" value="Metallo-B-lactamas"/>
</dbReference>
<dbReference type="InterPro" id="IPR036866">
    <property type="entry name" value="RibonucZ/Hydroxyglut_hydro"/>
</dbReference>
<dbReference type="GO" id="GO:0046872">
    <property type="term" value="F:metal ion binding"/>
    <property type="evidence" value="ECO:0007669"/>
    <property type="project" value="UniProtKB-KW"/>
</dbReference>
<dbReference type="GO" id="GO:0016787">
    <property type="term" value="F:hydrolase activity"/>
    <property type="evidence" value="ECO:0007669"/>
    <property type="project" value="UniProtKB-KW"/>
</dbReference>
<name>A0A318IVJ5_9BURK</name>
<dbReference type="RefSeq" id="WP_110258519.1">
    <property type="nucleotide sequence ID" value="NZ_QJKB01000030.1"/>
</dbReference>
<dbReference type="Pfam" id="PF00753">
    <property type="entry name" value="Lactamase_B"/>
    <property type="match status" value="1"/>
</dbReference>
<evidence type="ECO:0000256" key="5">
    <source>
        <dbReference type="SAM" id="SignalP"/>
    </source>
</evidence>
<evidence type="ECO:0000313" key="8">
    <source>
        <dbReference type="Proteomes" id="UP000247792"/>
    </source>
</evidence>
<reference evidence="7 8" key="1">
    <citation type="submission" date="2018-05" db="EMBL/GenBank/DDBJ databases">
        <title>Genomic Encyclopedia of Type Strains, Phase IV (KMG-IV): sequencing the most valuable type-strain genomes for metagenomic binning, comparative biology and taxonomic classification.</title>
        <authorList>
            <person name="Goeker M."/>
        </authorList>
    </citation>
    <scope>NUCLEOTIDE SEQUENCE [LARGE SCALE GENOMIC DNA]</scope>
    <source>
        <strain evidence="7 8">DSM 19792</strain>
    </source>
</reference>
<dbReference type="OrthoDB" id="5443440at2"/>
<comment type="similarity">
    <text evidence="1">Belongs to the metallo-beta-lactamase superfamily.</text>
</comment>
<organism evidence="7 8">
    <name type="scientific">Undibacterium pigrum</name>
    <dbReference type="NCBI Taxonomy" id="401470"/>
    <lineage>
        <taxon>Bacteria</taxon>
        <taxon>Pseudomonadati</taxon>
        <taxon>Pseudomonadota</taxon>
        <taxon>Betaproteobacteria</taxon>
        <taxon>Burkholderiales</taxon>
        <taxon>Oxalobacteraceae</taxon>
        <taxon>Undibacterium</taxon>
    </lineage>
</organism>
<evidence type="ECO:0000259" key="6">
    <source>
        <dbReference type="SMART" id="SM00849"/>
    </source>
</evidence>
<evidence type="ECO:0000256" key="4">
    <source>
        <dbReference type="ARBA" id="ARBA00022833"/>
    </source>
</evidence>
<gene>
    <name evidence="7" type="ORF">DFR42_1305</name>
</gene>
<keyword evidence="3 7" id="KW-0378">Hydrolase</keyword>
<evidence type="ECO:0000256" key="1">
    <source>
        <dbReference type="ARBA" id="ARBA00007749"/>
    </source>
</evidence>
<feature type="domain" description="Metallo-beta-lactamase" evidence="6">
    <location>
        <begin position="103"/>
        <end position="314"/>
    </location>
</feature>
<keyword evidence="2" id="KW-0479">Metal-binding</keyword>
<dbReference type="AlphaFoldDB" id="A0A318IVJ5"/>
<feature type="signal peptide" evidence="5">
    <location>
        <begin position="1"/>
        <end position="35"/>
    </location>
</feature>
<evidence type="ECO:0000313" key="7">
    <source>
        <dbReference type="EMBL" id="PXX33701.1"/>
    </source>
</evidence>
<dbReference type="EMBL" id="QJKB01000030">
    <property type="protein sequence ID" value="PXX33701.1"/>
    <property type="molecule type" value="Genomic_DNA"/>
</dbReference>
<dbReference type="Proteomes" id="UP000247792">
    <property type="component" value="Unassembled WGS sequence"/>
</dbReference>
<dbReference type="CDD" id="cd07720">
    <property type="entry name" value="OPHC2-like_MBL-fold"/>
    <property type="match status" value="1"/>
</dbReference>
<dbReference type="InterPro" id="IPR051013">
    <property type="entry name" value="MBL_superfamily_lactonases"/>
</dbReference>
<keyword evidence="4" id="KW-0862">Zinc</keyword>
<dbReference type="PANTHER" id="PTHR42978">
    <property type="entry name" value="QUORUM-QUENCHING LACTONASE YTNP-RELATED-RELATED"/>
    <property type="match status" value="1"/>
</dbReference>
<comment type="caution">
    <text evidence="7">The sequence shown here is derived from an EMBL/GenBank/DDBJ whole genome shotgun (WGS) entry which is preliminary data.</text>
</comment>